<dbReference type="RefSeq" id="WP_345720604.1">
    <property type="nucleotide sequence ID" value="NZ_BAABRU010000002.1"/>
</dbReference>
<dbReference type="EMBL" id="BAABRU010000002">
    <property type="protein sequence ID" value="GAA5526969.1"/>
    <property type="molecule type" value="Genomic_DNA"/>
</dbReference>
<evidence type="ECO:0000313" key="1">
    <source>
        <dbReference type="EMBL" id="GAA5526969.1"/>
    </source>
</evidence>
<gene>
    <name evidence="1" type="ORF">Hgul01_00751</name>
</gene>
<protein>
    <submittedName>
        <fullName evidence="1">Uncharacterized protein</fullName>
    </submittedName>
</protein>
<reference evidence="1 2" key="1">
    <citation type="submission" date="2024-02" db="EMBL/GenBank/DDBJ databases">
        <title>Herpetosiphon gulosus NBRC 112829.</title>
        <authorList>
            <person name="Ichikawa N."/>
            <person name="Katano-Makiyama Y."/>
            <person name="Hidaka K."/>
        </authorList>
    </citation>
    <scope>NUCLEOTIDE SEQUENCE [LARGE SCALE GENOMIC DNA]</scope>
    <source>
        <strain evidence="1 2">NBRC 112829</strain>
    </source>
</reference>
<sequence>MKQNKPNYQLPKAVHQAGRPLFEQQCWCWGHDVRRSAGNLLLEYGATRSRVPAEQRGSSNYRFQLSCGTRLDLWGWGLWYGDGYAPSLFLRRDKLQVGLIERAAPLCNVWSLSQIPAVRAPHTCAEWLRMTSLLCHCCTWITAYEQWVIEQAGLNYRQACVADWQKPGLPAHEMAERWQQLQQLIVASQENISLAAG</sequence>
<comment type="caution">
    <text evidence="1">The sequence shown here is derived from an EMBL/GenBank/DDBJ whole genome shotgun (WGS) entry which is preliminary data.</text>
</comment>
<evidence type="ECO:0000313" key="2">
    <source>
        <dbReference type="Proteomes" id="UP001428290"/>
    </source>
</evidence>
<keyword evidence="2" id="KW-1185">Reference proteome</keyword>
<name>A0ABP9WUS9_9CHLR</name>
<dbReference type="Proteomes" id="UP001428290">
    <property type="component" value="Unassembled WGS sequence"/>
</dbReference>
<organism evidence="1 2">
    <name type="scientific">Herpetosiphon gulosus</name>
    <dbReference type="NCBI Taxonomy" id="1973496"/>
    <lineage>
        <taxon>Bacteria</taxon>
        <taxon>Bacillati</taxon>
        <taxon>Chloroflexota</taxon>
        <taxon>Chloroflexia</taxon>
        <taxon>Herpetosiphonales</taxon>
        <taxon>Herpetosiphonaceae</taxon>
        <taxon>Herpetosiphon</taxon>
    </lineage>
</organism>
<accession>A0ABP9WUS9</accession>
<proteinExistence type="predicted"/>